<sequence length="437" mass="48958">MKIELSDEAFRYITENSKECDKETAFVLSAQNEKYLQDAKDNGAHSIISIKDVANLFGIDKIKIVGITGTNGKTTTASAIYSFLLDLGYKTAMQGTRGFFMNDKIVEGKSLTTPSVLNTYKHIYQAVAAGCEFFIMEVSSHAIAQKRIEGLNFELKILTNITQDHLDYHKTIGEYIAVKNSFFEDEGKKLINKDEKKAAFNFKNAFTYGIENPSTYRLMAYSLNNATSGIIQHFQEVVPFTASLHGFFNLYNLMAAIAATHILTGKKLEEIAEVVDNFAGVSGRMEQVSEEPNVIVDFAHTPDGIQQVLNALKEKELLVVFGAGGDRDRTKRPIMGKVAASLAKKLYITSDNPRNEDPQNIVDDILEGIEDRSIVNVELNRKKAIEMALNEQKDDEVVVILGKGDETYQIIYDKQFPFDDREVVRELLKQKDTSKVI</sequence>
<dbReference type="InterPro" id="IPR005761">
    <property type="entry name" value="UDP-N-AcMur-Glu-dNH2Pim_ligase"/>
</dbReference>
<feature type="binding site" evidence="2">
    <location>
        <position position="406"/>
    </location>
    <ligand>
        <name>meso-2,6-diaminopimelate</name>
        <dbReference type="ChEBI" id="CHEBI:57791"/>
    </ligand>
</feature>
<dbReference type="GO" id="GO:0009252">
    <property type="term" value="P:peptidoglycan biosynthetic process"/>
    <property type="evidence" value="ECO:0007669"/>
    <property type="project" value="UniProtKB-UniRule"/>
</dbReference>
<feature type="binding site" evidence="2">
    <location>
        <position position="145"/>
    </location>
    <ligand>
        <name>UDP-N-acetyl-alpha-D-muramoyl-L-alanyl-D-glutamate</name>
        <dbReference type="ChEBI" id="CHEBI:83900"/>
    </ligand>
</feature>
<keyword evidence="2 6" id="KW-0436">Ligase</keyword>
<keyword evidence="7" id="KW-1185">Reference proteome</keyword>
<dbReference type="Gene3D" id="3.90.190.20">
    <property type="entry name" value="Mur ligase, C-terminal domain"/>
    <property type="match status" value="1"/>
</dbReference>
<comment type="function">
    <text evidence="2">Catalyzes the addition of meso-diaminopimelic acid to the nucleotide precursor UDP-N-acetylmuramoyl-L-alanyl-D-glutamate (UMAG) in the biosynthesis of bacterial cell-wall peptidoglycan.</text>
</comment>
<dbReference type="KEGG" id="suln:FJR47_01285"/>
<comment type="catalytic activity">
    <reaction evidence="2">
        <text>UDP-N-acetyl-alpha-D-muramoyl-L-alanyl-D-glutamate + meso-2,6-diaminopimelate + ATP = UDP-N-acetyl-alpha-D-muramoyl-L-alanyl-gamma-D-glutamyl-meso-2,6-diaminopimelate + ADP + phosphate + H(+)</text>
        <dbReference type="Rhea" id="RHEA:23676"/>
        <dbReference type="ChEBI" id="CHEBI:15378"/>
        <dbReference type="ChEBI" id="CHEBI:30616"/>
        <dbReference type="ChEBI" id="CHEBI:43474"/>
        <dbReference type="ChEBI" id="CHEBI:57791"/>
        <dbReference type="ChEBI" id="CHEBI:83900"/>
        <dbReference type="ChEBI" id="CHEBI:83905"/>
        <dbReference type="ChEBI" id="CHEBI:456216"/>
        <dbReference type="EC" id="6.3.2.13"/>
    </reaction>
</comment>
<dbReference type="InterPro" id="IPR036615">
    <property type="entry name" value="Mur_ligase_C_dom_sf"/>
</dbReference>
<evidence type="ECO:0000259" key="4">
    <source>
        <dbReference type="Pfam" id="PF02875"/>
    </source>
</evidence>
<dbReference type="InterPro" id="IPR004101">
    <property type="entry name" value="Mur_ligase_C"/>
</dbReference>
<keyword evidence="2 3" id="KW-0132">Cell division</keyword>
<dbReference type="GO" id="GO:0005524">
    <property type="term" value="F:ATP binding"/>
    <property type="evidence" value="ECO:0007669"/>
    <property type="project" value="UniProtKB-UniRule"/>
</dbReference>
<dbReference type="InterPro" id="IPR013221">
    <property type="entry name" value="Mur_ligase_cen"/>
</dbReference>
<feature type="domain" description="Mur ligase central" evidence="5">
    <location>
        <begin position="67"/>
        <end position="259"/>
    </location>
</feature>
<organism evidence="6 7">
    <name type="scientific">Sulfurimonas xiamenensis</name>
    <dbReference type="NCBI Taxonomy" id="2590021"/>
    <lineage>
        <taxon>Bacteria</taxon>
        <taxon>Pseudomonadati</taxon>
        <taxon>Campylobacterota</taxon>
        <taxon>Epsilonproteobacteria</taxon>
        <taxon>Campylobacterales</taxon>
        <taxon>Sulfurimonadaceae</taxon>
        <taxon>Sulfurimonas</taxon>
    </lineage>
</organism>
<feature type="binding site" evidence="2">
    <location>
        <position position="327"/>
    </location>
    <ligand>
        <name>meso-2,6-diaminopimelate</name>
        <dbReference type="ChEBI" id="CHEBI:57791"/>
    </ligand>
</feature>
<dbReference type="Gene3D" id="3.40.1190.10">
    <property type="entry name" value="Mur-like, catalytic domain"/>
    <property type="match status" value="1"/>
</dbReference>
<feature type="short sequence motif" description="Meso-diaminopimelate recognition motif" evidence="2">
    <location>
        <begin position="351"/>
        <end position="354"/>
    </location>
</feature>
<keyword evidence="2" id="KW-0963">Cytoplasm</keyword>
<dbReference type="NCBIfam" id="NF001126">
    <property type="entry name" value="PRK00139.1-4"/>
    <property type="match status" value="1"/>
</dbReference>
<keyword evidence="2" id="KW-0067">ATP-binding</keyword>
<evidence type="ECO:0000256" key="3">
    <source>
        <dbReference type="RuleBase" id="RU004135"/>
    </source>
</evidence>
<keyword evidence="2 3" id="KW-0131">Cell cycle</keyword>
<dbReference type="AlphaFoldDB" id="A0AAJ4DM37"/>
<comment type="subcellular location">
    <subcellularLocation>
        <location evidence="2 3">Cytoplasm</location>
    </subcellularLocation>
</comment>
<evidence type="ECO:0000256" key="2">
    <source>
        <dbReference type="HAMAP-Rule" id="MF_00208"/>
    </source>
</evidence>
<comment type="similarity">
    <text evidence="1 2">Belongs to the MurCDEF family. MurE subfamily.</text>
</comment>
<dbReference type="GO" id="GO:0008360">
    <property type="term" value="P:regulation of cell shape"/>
    <property type="evidence" value="ECO:0007669"/>
    <property type="project" value="UniProtKB-KW"/>
</dbReference>
<reference evidence="7" key="1">
    <citation type="submission" date="2019-06" db="EMBL/GenBank/DDBJ databases">
        <title>Sulfurimonas gotlandica sp. nov., a chemoautotrophic and psychrotolerant epsilonproteobacterium isolated from a pelagic redoxcline, and an emended description of the genus Sulfurimonas.</title>
        <authorList>
            <person name="Wang S."/>
            <person name="Jiang L."/>
            <person name="Shao Z."/>
        </authorList>
    </citation>
    <scope>NUCLEOTIDE SEQUENCE [LARGE SCALE GENOMIC DNA]</scope>
    <source>
        <strain evidence="7">1-1N</strain>
    </source>
</reference>
<feature type="binding site" evidence="2">
    <location>
        <begin position="69"/>
        <end position="75"/>
    </location>
    <ligand>
        <name>ATP</name>
        <dbReference type="ChEBI" id="CHEBI:30616"/>
    </ligand>
</feature>
<accession>A0AAJ4DM37</accession>
<feature type="binding site" evidence="2">
    <location>
        <position position="139"/>
    </location>
    <ligand>
        <name>UDP-N-acetyl-alpha-D-muramoyl-L-alanyl-D-glutamate</name>
        <dbReference type="ChEBI" id="CHEBI:83900"/>
    </ligand>
</feature>
<dbReference type="Pfam" id="PF02875">
    <property type="entry name" value="Mur_ligase_C"/>
    <property type="match status" value="1"/>
</dbReference>
<gene>
    <name evidence="2" type="primary">murE</name>
    <name evidence="6" type="ORF">FJR47_01285</name>
</gene>
<dbReference type="PANTHER" id="PTHR23135:SF4">
    <property type="entry name" value="UDP-N-ACETYLMURAMOYL-L-ALANYL-D-GLUTAMATE--2,6-DIAMINOPIMELATE LIGASE MURE HOMOLOG, CHLOROPLASTIC"/>
    <property type="match status" value="1"/>
</dbReference>
<dbReference type="EMBL" id="CP041166">
    <property type="protein sequence ID" value="QFR42621.1"/>
    <property type="molecule type" value="Genomic_DNA"/>
</dbReference>
<dbReference type="GO" id="GO:0071555">
    <property type="term" value="P:cell wall organization"/>
    <property type="evidence" value="ECO:0007669"/>
    <property type="project" value="UniProtKB-KW"/>
</dbReference>
<dbReference type="Pfam" id="PF08245">
    <property type="entry name" value="Mur_ligase_M"/>
    <property type="match status" value="1"/>
</dbReference>
<dbReference type="Proteomes" id="UP000326061">
    <property type="component" value="Chromosome"/>
</dbReference>
<dbReference type="GO" id="GO:0005737">
    <property type="term" value="C:cytoplasm"/>
    <property type="evidence" value="ECO:0007669"/>
    <property type="project" value="UniProtKB-SubCell"/>
</dbReference>
<feature type="binding site" evidence="2">
    <location>
        <position position="402"/>
    </location>
    <ligand>
        <name>meso-2,6-diaminopimelate</name>
        <dbReference type="ChEBI" id="CHEBI:57791"/>
    </ligand>
</feature>
<proteinExistence type="inferred from homology"/>
<feature type="binding site" evidence="2">
    <location>
        <position position="17"/>
    </location>
    <ligand>
        <name>UDP-N-acetyl-alpha-D-muramoyl-L-alanyl-D-glutamate</name>
        <dbReference type="ChEBI" id="CHEBI:83900"/>
    </ligand>
</feature>
<keyword evidence="2 3" id="KW-0133">Cell shape</keyword>
<keyword evidence="2" id="KW-0547">Nucleotide-binding</keyword>
<protein>
    <recommendedName>
        <fullName evidence="2">UDP-N-acetylmuramoyl-L-alanyl-D-glutamate--2,6-diaminopimelate ligase</fullName>
        <ecNumber evidence="2">6.3.2.13</ecNumber>
    </recommendedName>
    <alternativeName>
        <fullName evidence="2">Meso-A2pm-adding enzyme</fullName>
    </alternativeName>
    <alternativeName>
        <fullName evidence="2">Meso-diaminopimelate-adding enzyme</fullName>
    </alternativeName>
    <alternativeName>
        <fullName evidence="2">UDP-MurNAc-L-Ala-D-Glu:meso-diaminopimelate ligase</fullName>
    </alternativeName>
    <alternativeName>
        <fullName evidence="2">UDP-MurNAc-tripeptide synthetase</fullName>
    </alternativeName>
    <alternativeName>
        <fullName evidence="2">UDP-N-acetylmuramyl-tripeptide synthetase</fullName>
    </alternativeName>
</protein>
<dbReference type="SUPFAM" id="SSF53244">
    <property type="entry name" value="MurD-like peptide ligases, peptide-binding domain"/>
    <property type="match status" value="1"/>
</dbReference>
<dbReference type="NCBIfam" id="TIGR01085">
    <property type="entry name" value="murE"/>
    <property type="match status" value="1"/>
</dbReference>
<dbReference type="GO" id="GO:0051301">
    <property type="term" value="P:cell division"/>
    <property type="evidence" value="ECO:0007669"/>
    <property type="project" value="UniProtKB-KW"/>
</dbReference>
<evidence type="ECO:0000256" key="1">
    <source>
        <dbReference type="ARBA" id="ARBA00005898"/>
    </source>
</evidence>
<feature type="binding site" evidence="2">
    <location>
        <position position="147"/>
    </location>
    <ligand>
        <name>UDP-N-acetyl-alpha-D-muramoyl-L-alanyl-D-glutamate</name>
        <dbReference type="ChEBI" id="CHEBI:83900"/>
    </ligand>
</feature>
<evidence type="ECO:0000313" key="7">
    <source>
        <dbReference type="Proteomes" id="UP000326061"/>
    </source>
</evidence>
<feature type="binding site" evidence="2">
    <location>
        <begin position="351"/>
        <end position="354"/>
    </location>
    <ligand>
        <name>meso-2,6-diaminopimelate</name>
        <dbReference type="ChEBI" id="CHEBI:57791"/>
    </ligand>
</feature>
<feature type="domain" description="Mur ligase C-terminal" evidence="4">
    <location>
        <begin position="283"/>
        <end position="404"/>
    </location>
</feature>
<evidence type="ECO:0000313" key="6">
    <source>
        <dbReference type="EMBL" id="QFR42621.1"/>
    </source>
</evidence>
<dbReference type="EC" id="6.3.2.13" evidence="2"/>
<dbReference type="SUPFAM" id="SSF53623">
    <property type="entry name" value="MurD-like peptide ligases, catalytic domain"/>
    <property type="match status" value="1"/>
</dbReference>
<comment type="caution">
    <text evidence="2">Lacks conserved residue(s) required for the propagation of feature annotation.</text>
</comment>
<name>A0AAJ4DM37_9BACT</name>
<keyword evidence="2 3" id="KW-0961">Cell wall biogenesis/degradation</keyword>
<comment type="pathway">
    <text evidence="2 3">Cell wall biogenesis; peptidoglycan biosynthesis.</text>
</comment>
<dbReference type="GO" id="GO:0000287">
    <property type="term" value="F:magnesium ion binding"/>
    <property type="evidence" value="ECO:0007669"/>
    <property type="project" value="UniProtKB-UniRule"/>
</dbReference>
<dbReference type="HAMAP" id="MF_00208">
    <property type="entry name" value="MurE"/>
    <property type="match status" value="1"/>
</dbReference>
<keyword evidence="2" id="KW-0460">Magnesium</keyword>
<comment type="PTM">
    <text evidence="2">Carboxylation is probably crucial for Mg(2+) binding and, consequently, for the gamma-phosphate positioning of ATP.</text>
</comment>
<dbReference type="RefSeq" id="WP_152298689.1">
    <property type="nucleotide sequence ID" value="NZ_CP041166.1"/>
</dbReference>
<evidence type="ECO:0000259" key="5">
    <source>
        <dbReference type="Pfam" id="PF08245"/>
    </source>
</evidence>
<dbReference type="GO" id="GO:0008765">
    <property type="term" value="F:UDP-N-acetylmuramoylalanyl-D-glutamate-2,6-diaminopimelate ligase activity"/>
    <property type="evidence" value="ECO:0007669"/>
    <property type="project" value="UniProtKB-UniRule"/>
</dbReference>
<dbReference type="InterPro" id="IPR036565">
    <property type="entry name" value="Mur-like_cat_sf"/>
</dbReference>
<keyword evidence="2 3" id="KW-0573">Peptidoglycan synthesis</keyword>
<feature type="binding site" evidence="2">
    <location>
        <begin position="112"/>
        <end position="113"/>
    </location>
    <ligand>
        <name>UDP-N-acetyl-alpha-D-muramoyl-L-alanyl-D-glutamate</name>
        <dbReference type="ChEBI" id="CHEBI:83900"/>
    </ligand>
</feature>
<comment type="cofactor">
    <cofactor evidence="2">
        <name>Mg(2+)</name>
        <dbReference type="ChEBI" id="CHEBI:18420"/>
    </cofactor>
</comment>
<dbReference type="PANTHER" id="PTHR23135">
    <property type="entry name" value="MUR LIGASE FAMILY MEMBER"/>
    <property type="match status" value="1"/>
</dbReference>
<feature type="modified residue" description="N6-carboxylysine" evidence="2">
    <location>
        <position position="179"/>
    </location>
</feature>